<evidence type="ECO:0000313" key="2">
    <source>
        <dbReference type="Proteomes" id="UP000823636"/>
    </source>
</evidence>
<evidence type="ECO:0000313" key="1">
    <source>
        <dbReference type="EMBL" id="MBO8437269.1"/>
    </source>
</evidence>
<dbReference type="InterPro" id="IPR026349">
    <property type="entry name" value="CHP04255"/>
</dbReference>
<reference evidence="1" key="1">
    <citation type="submission" date="2020-10" db="EMBL/GenBank/DDBJ databases">
        <authorList>
            <person name="Gilroy R."/>
        </authorList>
    </citation>
    <scope>NUCLEOTIDE SEQUENCE</scope>
    <source>
        <strain evidence="1">G3-4614</strain>
    </source>
</reference>
<reference evidence="1" key="2">
    <citation type="journal article" date="2021" name="PeerJ">
        <title>Extensive microbial diversity within the chicken gut microbiome revealed by metagenomics and culture.</title>
        <authorList>
            <person name="Gilroy R."/>
            <person name="Ravi A."/>
            <person name="Getino M."/>
            <person name="Pursley I."/>
            <person name="Horton D.L."/>
            <person name="Alikhan N.F."/>
            <person name="Baker D."/>
            <person name="Gharbi K."/>
            <person name="Hall N."/>
            <person name="Watson M."/>
            <person name="Adriaenssens E.M."/>
            <person name="Foster-Nyarko E."/>
            <person name="Jarju S."/>
            <person name="Secka A."/>
            <person name="Antonio M."/>
            <person name="Oren A."/>
            <person name="Chaudhuri R.R."/>
            <person name="La Ragione R."/>
            <person name="Hildebrand F."/>
            <person name="Pallen M.J."/>
        </authorList>
    </citation>
    <scope>NUCLEOTIDE SEQUENCE</scope>
    <source>
        <strain evidence="1">G3-4614</strain>
    </source>
</reference>
<name>A0A9D9H643_9BACT</name>
<organism evidence="1 2">
    <name type="scientific">Candidatus Caccoplasma merdipullorum</name>
    <dbReference type="NCBI Taxonomy" id="2840718"/>
    <lineage>
        <taxon>Bacteria</taxon>
        <taxon>Pseudomonadati</taxon>
        <taxon>Bacteroidota</taxon>
        <taxon>Bacteroidia</taxon>
        <taxon>Bacteroidales</taxon>
        <taxon>Bacteroidaceae</taxon>
        <taxon>Bacteroidaceae incertae sedis</taxon>
        <taxon>Candidatus Caccoplasma</taxon>
    </lineage>
</organism>
<comment type="caution">
    <text evidence="1">The sequence shown here is derived from an EMBL/GenBank/DDBJ whole genome shotgun (WGS) entry which is preliminary data.</text>
</comment>
<protein>
    <submittedName>
        <fullName evidence="1">TIGR04255 family protein</fullName>
    </submittedName>
</protein>
<dbReference type="EMBL" id="JADIMW010000001">
    <property type="protein sequence ID" value="MBO8437269.1"/>
    <property type="molecule type" value="Genomic_DNA"/>
</dbReference>
<accession>A0A9D9H643</accession>
<dbReference type="NCBIfam" id="TIGR04255">
    <property type="entry name" value="sporadTIGR04255"/>
    <property type="match status" value="1"/>
</dbReference>
<dbReference type="AlphaFoldDB" id="A0A9D9H643"/>
<dbReference type="Proteomes" id="UP000823636">
    <property type="component" value="Unassembled WGS sequence"/>
</dbReference>
<proteinExistence type="predicted"/>
<sequence>MENDHILQNNRITHFILRVDLLQDTQIDYKQLADSLKGEFETYKTELHFNYNVDIDKVEVKKEDFIKYLLSTPTVNLKIDSFEKCITIELQQYIDKTSYVQYLTKVIDALKSLGVEIYARRIGMRYINVFSCSKIAEISKVLNVTDAKFIKESVAKDGIARSMIVHEYQYGAYLARVQYGIPNKFYPSVIKNYDIVLDIDVYSSGQQHIDVWEESITQFNHQAYNTFISYIKESFLQTLK</sequence>
<gene>
    <name evidence="1" type="ORF">IAC54_00005</name>
</gene>